<dbReference type="PANTHER" id="PTHR34373:SF9">
    <property type="entry name" value="SHUGOSHIN 2"/>
    <property type="match status" value="1"/>
</dbReference>
<dbReference type="Proteomes" id="UP000504603">
    <property type="component" value="Unplaced"/>
</dbReference>
<evidence type="ECO:0000313" key="6">
    <source>
        <dbReference type="Proteomes" id="UP000504603"/>
    </source>
</evidence>
<evidence type="ECO:0000313" key="7">
    <source>
        <dbReference type="RefSeq" id="XP_022133446.1"/>
    </source>
</evidence>
<dbReference type="PANTHER" id="PTHR34373">
    <property type="entry name" value="SHUGOSHIN 2"/>
    <property type="match status" value="1"/>
</dbReference>
<dbReference type="GO" id="GO:0045144">
    <property type="term" value="P:meiotic sister chromatid segregation"/>
    <property type="evidence" value="ECO:0007669"/>
    <property type="project" value="InterPro"/>
</dbReference>
<reference evidence="7" key="1">
    <citation type="submission" date="2025-08" db="UniProtKB">
        <authorList>
            <consortium name="RefSeq"/>
        </authorList>
    </citation>
    <scope>IDENTIFICATION</scope>
    <source>
        <strain evidence="7">OHB3-1</strain>
    </source>
</reference>
<evidence type="ECO:0000256" key="4">
    <source>
        <dbReference type="SAM" id="MobiDB-lite"/>
    </source>
</evidence>
<feature type="coiled-coil region" evidence="3">
    <location>
        <begin position="91"/>
        <end position="139"/>
    </location>
</feature>
<organism evidence="6 7">
    <name type="scientific">Momordica charantia</name>
    <name type="common">Bitter gourd</name>
    <name type="synonym">Balsam pear</name>
    <dbReference type="NCBI Taxonomy" id="3673"/>
    <lineage>
        <taxon>Eukaryota</taxon>
        <taxon>Viridiplantae</taxon>
        <taxon>Streptophyta</taxon>
        <taxon>Embryophyta</taxon>
        <taxon>Tracheophyta</taxon>
        <taxon>Spermatophyta</taxon>
        <taxon>Magnoliopsida</taxon>
        <taxon>eudicotyledons</taxon>
        <taxon>Gunneridae</taxon>
        <taxon>Pentapetalae</taxon>
        <taxon>rosids</taxon>
        <taxon>fabids</taxon>
        <taxon>Cucurbitales</taxon>
        <taxon>Cucurbitaceae</taxon>
        <taxon>Momordiceae</taxon>
        <taxon>Momordica</taxon>
    </lineage>
</organism>
<keyword evidence="6" id="KW-1185">Reference proteome</keyword>
<dbReference type="GO" id="GO:0034090">
    <property type="term" value="P:maintenance of meiotic sister chromatid cohesion"/>
    <property type="evidence" value="ECO:0007669"/>
    <property type="project" value="InterPro"/>
</dbReference>
<evidence type="ECO:0000256" key="2">
    <source>
        <dbReference type="ARBA" id="ARBA00022829"/>
    </source>
</evidence>
<keyword evidence="3" id="KW-0175">Coiled coil</keyword>
<dbReference type="GeneID" id="111006020"/>
<accession>A0A6J1BV49</accession>
<feature type="region of interest" description="Disordered" evidence="4">
    <location>
        <begin position="173"/>
        <end position="215"/>
    </location>
</feature>
<dbReference type="AlphaFoldDB" id="A0A6J1BV49"/>
<sequence>MEGIIALDSENCDVGGPNMKITGEKMIKSSKVGGSQRKRLSDISNLKEQPTLQKRDTKQQSSLLMTYECVDKLQKENMTLMKLIAERNRIIEISGNELEKLRTNFQKLQQQNLQLAQTNSQMLAELNSGKDRLKALQHELGCKNGILLSRKLDQEIKEKSAALQAGEVGTAECNEAEESMHTNKDTRPCKANRPRQSKRESSGTSVLQTEVQQVEDKRPCVTRQTARFKTEEPVASTKELSEIENFNSTDFSQCKETSVVQTEVQKAESKRPCNRRQSSRFKIEEPVATKDLFEIENSHFIDASQCKETSVIQTEVQKVEDKRFCKRRQSARFRTDEPLATKDLFEIENSHSIAASQCEETSVLQTGVQKVEIKRPCLRRQSARFKTEEPVAKTEDLVSSSTSASSLYKEVVCEIAPTAVSSVGREDDGNATDKFEVQECRRSSVGRPLRRAAEKVQSYKEIPINVKMRRQV</sequence>
<dbReference type="OrthoDB" id="770508at2759"/>
<keyword evidence="2" id="KW-0159">Chromosome partition</keyword>
<comment type="similarity">
    <text evidence="1">Belongs to the shugoshin family.</text>
</comment>
<evidence type="ECO:0000259" key="5">
    <source>
        <dbReference type="Pfam" id="PF07557"/>
    </source>
</evidence>
<gene>
    <name evidence="7" type="primary">LOC111006020</name>
</gene>
<dbReference type="GO" id="GO:0005634">
    <property type="term" value="C:nucleus"/>
    <property type="evidence" value="ECO:0007669"/>
    <property type="project" value="InterPro"/>
</dbReference>
<evidence type="ECO:0000256" key="3">
    <source>
        <dbReference type="SAM" id="Coils"/>
    </source>
</evidence>
<dbReference type="GO" id="GO:0000775">
    <property type="term" value="C:chromosome, centromeric region"/>
    <property type="evidence" value="ECO:0007669"/>
    <property type="project" value="InterPro"/>
</dbReference>
<feature type="compositionally biased region" description="Polar residues" evidence="4">
    <location>
        <begin position="202"/>
        <end position="212"/>
    </location>
</feature>
<dbReference type="InterPro" id="IPR011515">
    <property type="entry name" value="Shugoshin_C"/>
</dbReference>
<feature type="compositionally biased region" description="Basic and acidic residues" evidence="4">
    <location>
        <begin position="178"/>
        <end position="188"/>
    </location>
</feature>
<name>A0A6J1BV49_MOMCH</name>
<evidence type="ECO:0000256" key="1">
    <source>
        <dbReference type="ARBA" id="ARBA00010845"/>
    </source>
</evidence>
<dbReference type="InterPro" id="IPR044693">
    <property type="entry name" value="SGO_plant"/>
</dbReference>
<dbReference type="RefSeq" id="XP_022133446.1">
    <property type="nucleotide sequence ID" value="XM_022277754.1"/>
</dbReference>
<dbReference type="Pfam" id="PF07557">
    <property type="entry name" value="Shugoshin_C"/>
    <property type="match status" value="1"/>
</dbReference>
<protein>
    <submittedName>
        <fullName evidence="7">SHUGOSHIN 2</fullName>
    </submittedName>
</protein>
<feature type="domain" description="Shugoshin C-terminal" evidence="5">
    <location>
        <begin position="446"/>
        <end position="470"/>
    </location>
</feature>
<proteinExistence type="inferred from homology"/>
<dbReference type="KEGG" id="mcha:111006020"/>